<accession>A0A9W3A4P3</accession>
<evidence type="ECO:0000313" key="3">
    <source>
        <dbReference type="Proteomes" id="UP001165740"/>
    </source>
</evidence>
<gene>
    <name evidence="4 5" type="primary">LOC106066418</name>
</gene>
<dbReference type="OrthoDB" id="188352at2759"/>
<feature type="compositionally biased region" description="Polar residues" evidence="1">
    <location>
        <begin position="1278"/>
        <end position="1292"/>
    </location>
</feature>
<dbReference type="RefSeq" id="XP_055882151.1">
    <property type="nucleotide sequence ID" value="XM_056026176.1"/>
</dbReference>
<feature type="compositionally biased region" description="Basic and acidic residues" evidence="1">
    <location>
        <begin position="326"/>
        <end position="343"/>
    </location>
</feature>
<organism evidence="3 5">
    <name type="scientific">Biomphalaria glabrata</name>
    <name type="common">Bloodfluke planorb</name>
    <name type="synonym">Freshwater snail</name>
    <dbReference type="NCBI Taxonomy" id="6526"/>
    <lineage>
        <taxon>Eukaryota</taxon>
        <taxon>Metazoa</taxon>
        <taxon>Spiralia</taxon>
        <taxon>Lophotrochozoa</taxon>
        <taxon>Mollusca</taxon>
        <taxon>Gastropoda</taxon>
        <taxon>Heterobranchia</taxon>
        <taxon>Euthyneura</taxon>
        <taxon>Panpulmonata</taxon>
        <taxon>Hygrophila</taxon>
        <taxon>Lymnaeoidea</taxon>
        <taxon>Planorbidae</taxon>
        <taxon>Biomphalaria</taxon>
    </lineage>
</organism>
<protein>
    <submittedName>
        <fullName evidence="4 5">Uncharacterized protein LOC106066418 isoform X1</fullName>
    </submittedName>
</protein>
<dbReference type="RefSeq" id="XP_055882150.1">
    <property type="nucleotide sequence ID" value="XM_056026175.1"/>
</dbReference>
<feature type="domain" description="DUF4550" evidence="2">
    <location>
        <begin position="108"/>
        <end position="202"/>
    </location>
</feature>
<dbReference type="GeneID" id="106066418"/>
<dbReference type="InterPro" id="IPR027876">
    <property type="entry name" value="DUF4550"/>
</dbReference>
<feature type="region of interest" description="Disordered" evidence="1">
    <location>
        <begin position="296"/>
        <end position="343"/>
    </location>
</feature>
<dbReference type="Pfam" id="PF15084">
    <property type="entry name" value="DUF4550"/>
    <property type="match status" value="1"/>
</dbReference>
<dbReference type="PANTHER" id="PTHR33667:SF7">
    <property type="entry name" value="RIKEN CDNA 1810020O05 GENE"/>
    <property type="match status" value="1"/>
</dbReference>
<evidence type="ECO:0000313" key="5">
    <source>
        <dbReference type="RefSeq" id="XP_055882151.1"/>
    </source>
</evidence>
<evidence type="ECO:0000313" key="4">
    <source>
        <dbReference type="RefSeq" id="XP_055882150.1"/>
    </source>
</evidence>
<sequence>MESELETRTSGVLVSLAESPNAGSRTQSAAGADILFEAKKKKKQSTSSLAGQDDGYEVTFTVTIAMAVPTVYEDQDGQTPSPVAEPGTLVNQNDLLQKRTVDSPRAQNYYHLEYYLLPEEDAMKTDVVTYGVACKIFMERHDAKVIKTWQEGDITWFAWAHSHTVTVTKELLLKLFNHTLMLRVWDTKDKCSTRARFDRPKAFRLPQPKPGEKPEDVGGVKAMVMKQLKQYTSQQPRKGNPIKGLPSQVSVINLAYAKMHSKVEDRPDRETLSAGTKILVAVPNKDEQSGKTFDHLSQLAGADSPSVKETQEKKVKRTQKQYGDSDPEKKSSKTTSKDERESKKLAEQAKIMAENIKKNGICMIPLRLALLFGECKYVTSRLDAPVAGIEDIFLGVSVNAPLLSDVLKENLNPMMIRIDNATHLPDTPLSYTQLSEKCLPVYCKYQFLDQPEHITPGKEHKKNIYWEETNVVLLGDIDSGLLMEYLNGPGLEIEVHDRDRKPETENVQPKLFGDDLEDQKIANVGTVESRRTLYNPFEGRDKPWDSYGVARVNLSELLLGHKYLKLKVPILNCPIPDILGKDKSQNGKLIGVAGAVDGPVDAPIQAGHYMDHMSMLNVIIQLAHPVISTASVIAKEHIPLSNKSPFNRIIFMCDYNTLDMLHNIQTLVMSFNAAALGLNTLPQHVIDAALSTYKLSVVQQNSFDLDIVTGFHVLDGEKHIFVLEGRRQGAISTLWDALPQPEDTDVKVLYNSNLSFSRRLYGSLDVDLCKVKLHEPLRLIVQQPLLYIRDMVFRPCYDALIRLHQITKLHKMTHVVRNDLFPTAEMVVMMSREFGVPFTQQDYEDLQIVSEEDEPVAVVAGPHEFKLEPSKSREPIDHFNTDYIEKQQAEKKTKNFMLANIADVKIKSEASHAERAKIKTLHFSIDMDPAYNYSIQHLNSTELAKNKLRQLLNEEHPRARYAYNSEFLSGMLTPVDLQQDKKDKEEANRSLWRTEKGWVYPGMRSLQESNTPLKQPHPARVEELMETWRENTLHANLFESPVDRGHYPWSRRQEDLELYKRPPEYFNDRDVMSMYIPWQTEAQDKKERKEKEMETWKSHLVVDDVRQHFHRLLPQTELTTRGFYSSNQIDRLQGLLKDPARRRELTFPMLMNNIPALGVVNDPLLDTQAREQGVPLYPATNVNDARNVGYKPGDFSNQLFHPNNYILRHDYEHEKFKALKGQEFNVYHKSRNKFCKRPIYSLRPEERDNHLFKTALSPWGQPLPPLGQSSKTDEPLEVQTSEPDVSDQSSNNVHREEDIENNNRNLENNDMSSLKMNYSLSLPNMTAIAI</sequence>
<name>A0A9W3A4P3_BIOGL</name>
<keyword evidence="3" id="KW-1185">Reference proteome</keyword>
<dbReference type="OMA" id="ANILDCF"/>
<dbReference type="Proteomes" id="UP001165740">
    <property type="component" value="Chromosome 4"/>
</dbReference>
<feature type="region of interest" description="Disordered" evidence="1">
    <location>
        <begin position="1255"/>
        <end position="1310"/>
    </location>
</feature>
<evidence type="ECO:0000256" key="1">
    <source>
        <dbReference type="SAM" id="MobiDB-lite"/>
    </source>
</evidence>
<reference evidence="4 5" key="1">
    <citation type="submission" date="2025-04" db="UniProtKB">
        <authorList>
            <consortium name="RefSeq"/>
        </authorList>
    </citation>
    <scope>IDENTIFICATION</scope>
</reference>
<evidence type="ECO:0000259" key="2">
    <source>
        <dbReference type="Pfam" id="PF15084"/>
    </source>
</evidence>
<dbReference type="PANTHER" id="PTHR33667">
    <property type="entry name" value="SI:DKEY-57N24.6"/>
    <property type="match status" value="1"/>
</dbReference>
<proteinExistence type="predicted"/>